<name>A0A010YPY4_9ACTN</name>
<dbReference type="InterPro" id="IPR015943">
    <property type="entry name" value="WD40/YVTN_repeat-like_dom_sf"/>
</dbReference>
<feature type="compositionally biased region" description="Low complexity" evidence="1">
    <location>
        <begin position="397"/>
        <end position="435"/>
    </location>
</feature>
<dbReference type="PATRIC" id="fig|927661.3.peg.3359"/>
<accession>A0A010YPY4</accession>
<dbReference type="HOGENOM" id="CLU_409234_0_0_11"/>
<proteinExistence type="predicted"/>
<dbReference type="InterPro" id="IPR011050">
    <property type="entry name" value="Pectin_lyase_fold/virulence"/>
</dbReference>
<gene>
    <name evidence="2" type="ORF">CryarDRAFT_3401</name>
</gene>
<feature type="region of interest" description="Disordered" evidence="1">
    <location>
        <begin position="368"/>
        <end position="451"/>
    </location>
</feature>
<dbReference type="Gene3D" id="2.130.10.10">
    <property type="entry name" value="YVTN repeat-like/Quinoprotein amine dehydrogenase"/>
    <property type="match status" value="1"/>
</dbReference>
<feature type="compositionally biased region" description="Pro residues" evidence="1">
    <location>
        <begin position="386"/>
        <end position="396"/>
    </location>
</feature>
<comment type="caution">
    <text evidence="2">The sequence shown here is derived from an EMBL/GenBank/DDBJ whole genome shotgun (WGS) entry which is preliminary data.</text>
</comment>
<feature type="compositionally biased region" description="Low complexity" evidence="1">
    <location>
        <begin position="372"/>
        <end position="385"/>
    </location>
</feature>
<dbReference type="SUPFAM" id="SSF101898">
    <property type="entry name" value="NHL repeat"/>
    <property type="match status" value="1"/>
</dbReference>
<evidence type="ECO:0000256" key="1">
    <source>
        <dbReference type="SAM" id="MobiDB-lite"/>
    </source>
</evidence>
<feature type="compositionally biased region" description="Pro residues" evidence="1">
    <location>
        <begin position="436"/>
        <end position="448"/>
    </location>
</feature>
<evidence type="ECO:0000313" key="3">
    <source>
        <dbReference type="Proteomes" id="UP000021053"/>
    </source>
</evidence>
<evidence type="ECO:0000313" key="2">
    <source>
        <dbReference type="EMBL" id="EXG82240.1"/>
    </source>
</evidence>
<protein>
    <submittedName>
        <fullName evidence="2">Uncharacterized protein</fullName>
    </submittedName>
</protein>
<keyword evidence="3" id="KW-1185">Reference proteome</keyword>
<sequence>MTPSTLRNRGPRWQILLRLGLVAALLGTVFGVAALGRSGELAGLTMRSATAWLISTRPGLVTRVNGLSAAPETAIALPTVRGHDADTGQIGSAVLVADRKTGEVTRVDTAALQAGQPTPLGREASRLLASPTAAALVDLAAGTVTWVDPATGTPRGESSPLGTPFSDAVITADGTVWVVAPGLGSAIPLRSSGAGSPVPVGDPGEALGLTLLAGRPVAVDAATGVARRVDTADRAVIARLPAGVDPVAAAGSNDGWSLVAVVGSPTRLISVDVRSGRTTTIALPGVDLGDLDEPVLAGGLTYLPDHRRGRILVTDGTGSPPQSVPVTGHAGELQAFAQDGLVWVNAPARPEAVVFSGRVHRPIRKYAAVAGSPEPTATATSSQSPSPEPTKSPPPSAQSSVGPTASASSSKSTDSSGSEPGSSPTPDPGQSSGPEAPSPSPTAAPPASPVRCGATLTESATLDHDLDCTTSIGVIIGANDVTLDLNGHTIRYTSGFAGDERPIGIRITGVRGTEIRNGSVRGFRDYIDIRDAQDVLLSGLDLVDFRVGLRINDSRGVHLERTQVVNADNGAVTVDVANSEIQGTDGTNIAGFQGNCYQSTCTMLDSSIGHRYFYINNGSTFVFRRGQFLNRLTVVYEGCSLTVTDSRLGSGNLGGTGERVLENNTGTINDN</sequence>
<reference evidence="2 3" key="1">
    <citation type="submission" date="2013-07" db="EMBL/GenBank/DDBJ databases">
        <authorList>
            <consortium name="DOE Joint Genome Institute"/>
            <person name="Eisen J."/>
            <person name="Huntemann M."/>
            <person name="Han J."/>
            <person name="Chen A."/>
            <person name="Kyrpides N."/>
            <person name="Mavromatis K."/>
            <person name="Markowitz V."/>
            <person name="Palaniappan K."/>
            <person name="Ivanova N."/>
            <person name="Schaumberg A."/>
            <person name="Pati A."/>
            <person name="Liolios K."/>
            <person name="Nordberg H.P."/>
            <person name="Cantor M.N."/>
            <person name="Hua S.X."/>
            <person name="Woyke T."/>
        </authorList>
    </citation>
    <scope>NUCLEOTIDE SEQUENCE [LARGE SCALE GENOMIC DNA]</scope>
    <source>
        <strain evidence="2 3">DSM 44712</strain>
    </source>
</reference>
<organism evidence="2 3">
    <name type="scientific">Cryptosporangium arvum DSM 44712</name>
    <dbReference type="NCBI Taxonomy" id="927661"/>
    <lineage>
        <taxon>Bacteria</taxon>
        <taxon>Bacillati</taxon>
        <taxon>Actinomycetota</taxon>
        <taxon>Actinomycetes</taxon>
        <taxon>Cryptosporangiales</taxon>
        <taxon>Cryptosporangiaceae</taxon>
        <taxon>Cryptosporangium</taxon>
    </lineage>
</organism>
<dbReference type="Proteomes" id="UP000021053">
    <property type="component" value="Unassembled WGS sequence"/>
</dbReference>
<dbReference type="SUPFAM" id="SSF51126">
    <property type="entry name" value="Pectin lyase-like"/>
    <property type="match status" value="1"/>
</dbReference>
<dbReference type="EMBL" id="JFBT01000001">
    <property type="protein sequence ID" value="EXG82240.1"/>
    <property type="molecule type" value="Genomic_DNA"/>
</dbReference>
<dbReference type="AlphaFoldDB" id="A0A010YPY4"/>